<feature type="region of interest" description="Disordered" evidence="1">
    <location>
        <begin position="355"/>
        <end position="402"/>
    </location>
</feature>
<name>A0AAU9JH32_9CILI</name>
<accession>A0AAU9JH32</accession>
<dbReference type="PANTHER" id="PTHR35381:SF1">
    <property type="entry name" value="EF-HAND DOMAIN-CONTAINING PROTEIN"/>
    <property type="match status" value="1"/>
</dbReference>
<sequence length="582" mass="68160">MEDQTLSYLGSTINQDQSGDFFDSPSEDKGNELLIMTIDIGDGRTDELTVYENDKPEWIAEQFCLRHNMSSDVKELLIQQIKMNIEIIYQEQAQSMTFNKENDFINNEPEFMQNDRSLTPIEKSYSPESNEYLRKFSDENSFERPNSSKISQKPLEFSQITTNQSQLLNNSGEKLYYKGLLLKEQTEKKIQTIKKQKNEEMMKELTFHPKTNTKSPQRRMPEIDLLKKGKEKNEHIEKKRGEFLAEEMSHCTFSPSVDKRSSSLVKNKKRNESPDRCVALYENAKVIEDKKAILYQRIQQQDCPFNPDTSLTNKMNKQLIRSVPERLAYSRRTIEEYIMKTKYIDIKDFSTGQQLFHPKTGRSPAKRDANPSNIGEHLYSISKKSPTKDRIQSQSPTRHTNQTSYKIIERIKFQRYKELFDMMNPQDGKISKETIESGYIPRNIKDIIDPLINELGDLNETLTYEEFFEAMELLMKELNPTEKSVLLNTKKSSHQEESKYTFRPSINNSFSKESSKESSRESIYERNMKRMMEIQEKVKTVRTHREIAEMDECTFKPKLNKGNLTKDSLNFSNTDLVLKDII</sequence>
<dbReference type="AlphaFoldDB" id="A0AAU9JH32"/>
<feature type="region of interest" description="Disordered" evidence="1">
    <location>
        <begin position="494"/>
        <end position="522"/>
    </location>
</feature>
<evidence type="ECO:0000256" key="1">
    <source>
        <dbReference type="SAM" id="MobiDB-lite"/>
    </source>
</evidence>
<comment type="caution">
    <text evidence="2">The sequence shown here is derived from an EMBL/GenBank/DDBJ whole genome shotgun (WGS) entry which is preliminary data.</text>
</comment>
<organism evidence="2 3">
    <name type="scientific">Blepharisma stoltei</name>
    <dbReference type="NCBI Taxonomy" id="1481888"/>
    <lineage>
        <taxon>Eukaryota</taxon>
        <taxon>Sar</taxon>
        <taxon>Alveolata</taxon>
        <taxon>Ciliophora</taxon>
        <taxon>Postciliodesmatophora</taxon>
        <taxon>Heterotrichea</taxon>
        <taxon>Heterotrichida</taxon>
        <taxon>Blepharismidae</taxon>
        <taxon>Blepharisma</taxon>
    </lineage>
</organism>
<dbReference type="Gene3D" id="3.10.20.870">
    <property type="entry name" value="PFU (PLAA family ubiquitin binding), C-terminal domain"/>
    <property type="match status" value="1"/>
</dbReference>
<keyword evidence="3" id="KW-1185">Reference proteome</keyword>
<dbReference type="EMBL" id="CAJZBQ010000037">
    <property type="protein sequence ID" value="CAG9324973.1"/>
    <property type="molecule type" value="Genomic_DNA"/>
</dbReference>
<dbReference type="SUPFAM" id="SSF47473">
    <property type="entry name" value="EF-hand"/>
    <property type="match status" value="1"/>
</dbReference>
<feature type="compositionally biased region" description="Basic and acidic residues" evidence="1">
    <location>
        <begin position="513"/>
        <end position="522"/>
    </location>
</feature>
<dbReference type="PANTHER" id="PTHR35381">
    <property type="entry name" value="EF-HAND DOMAIN-CONTAINING PROTEIN"/>
    <property type="match status" value="1"/>
</dbReference>
<proteinExistence type="predicted"/>
<reference evidence="2" key="1">
    <citation type="submission" date="2021-09" db="EMBL/GenBank/DDBJ databases">
        <authorList>
            <consortium name="AG Swart"/>
            <person name="Singh M."/>
            <person name="Singh A."/>
            <person name="Seah K."/>
            <person name="Emmerich C."/>
        </authorList>
    </citation>
    <scope>NUCLEOTIDE SEQUENCE</scope>
    <source>
        <strain evidence="2">ATCC30299</strain>
    </source>
</reference>
<gene>
    <name evidence="2" type="ORF">BSTOLATCC_MIC37719</name>
</gene>
<evidence type="ECO:0000313" key="2">
    <source>
        <dbReference type="EMBL" id="CAG9324973.1"/>
    </source>
</evidence>
<protein>
    <submittedName>
        <fullName evidence="2">Uncharacterized protein</fullName>
    </submittedName>
</protein>
<dbReference type="Proteomes" id="UP001162131">
    <property type="component" value="Unassembled WGS sequence"/>
</dbReference>
<evidence type="ECO:0000313" key="3">
    <source>
        <dbReference type="Proteomes" id="UP001162131"/>
    </source>
</evidence>
<dbReference type="InterPro" id="IPR011992">
    <property type="entry name" value="EF-hand-dom_pair"/>
</dbReference>
<dbReference type="InterPro" id="IPR038122">
    <property type="entry name" value="PFU_sf"/>
</dbReference>
<feature type="compositionally biased region" description="Polar residues" evidence="1">
    <location>
        <begin position="392"/>
        <end position="402"/>
    </location>
</feature>